<evidence type="ECO:0000313" key="2">
    <source>
        <dbReference type="Proteomes" id="UP000282007"/>
    </source>
</evidence>
<dbReference type="OrthoDB" id="314529at2157"/>
<protein>
    <recommendedName>
        <fullName evidence="3">Transglutaminase superfamily protein</fullName>
    </recommendedName>
</protein>
<dbReference type="AlphaFoldDB" id="A0A3G8QRY2"/>
<dbReference type="Proteomes" id="UP000282007">
    <property type="component" value="Chromosome"/>
</dbReference>
<evidence type="ECO:0008006" key="3">
    <source>
        <dbReference type="Google" id="ProtNLM"/>
    </source>
</evidence>
<gene>
    <name evidence="1" type="ORF">DU502_01770</name>
</gene>
<sequence length="140" mass="16430">MNLRRWTPLTFLAPDRYVDRDDWWRTFDFDAWSRSVYEWTADAWNGFRDFAQQPRACVETGRGDCEDYALVALASAVARERPAVGIAFCWELPYPWPTHVIAFDDDFVYSSGDIVETSVDEWVRASRYSFAVRRRLRSAV</sequence>
<dbReference type="GeneID" id="38469974"/>
<proteinExistence type="predicted"/>
<organism evidence="1 2">
    <name type="scientific">Haloplanus aerogenes</name>
    <dbReference type="NCBI Taxonomy" id="660522"/>
    <lineage>
        <taxon>Archaea</taxon>
        <taxon>Methanobacteriati</taxon>
        <taxon>Methanobacteriota</taxon>
        <taxon>Stenosarchaea group</taxon>
        <taxon>Halobacteria</taxon>
        <taxon>Halobacteriales</taxon>
        <taxon>Haloferacaceae</taxon>
        <taxon>Haloplanus</taxon>
    </lineage>
</organism>
<dbReference type="EMBL" id="CP034145">
    <property type="protein sequence ID" value="AZH24179.1"/>
    <property type="molecule type" value="Genomic_DNA"/>
</dbReference>
<evidence type="ECO:0000313" key="1">
    <source>
        <dbReference type="EMBL" id="AZH24179.1"/>
    </source>
</evidence>
<dbReference type="KEGG" id="haer:DU502_01770"/>
<reference evidence="1 2" key="1">
    <citation type="submission" date="2018-07" db="EMBL/GenBank/DDBJ databases">
        <title>Genome sequences of Haloplanus aerogenes JCM 16430T.</title>
        <authorList>
            <person name="Kim Y.B."/>
            <person name="Roh S.W."/>
        </authorList>
    </citation>
    <scope>NUCLEOTIDE SEQUENCE [LARGE SCALE GENOMIC DNA]</scope>
    <source>
        <strain evidence="1 2">JCM 16430</strain>
    </source>
</reference>
<keyword evidence="2" id="KW-1185">Reference proteome</keyword>
<accession>A0A3G8QRY2</accession>
<name>A0A3G8QRY2_9EURY</name>
<dbReference type="RefSeq" id="WP_121920072.1">
    <property type="nucleotide sequence ID" value="NZ_CP034145.1"/>
</dbReference>